<dbReference type="Proteomes" id="UP000541444">
    <property type="component" value="Unassembled WGS sequence"/>
</dbReference>
<reference evidence="2 3" key="1">
    <citation type="journal article" date="2020" name="IScience">
        <title>Genome Sequencing of the Endangered Kingdonia uniflora (Circaeasteraceae, Ranunculales) Reveals Potential Mechanisms of Evolutionary Specialization.</title>
        <authorList>
            <person name="Sun Y."/>
            <person name="Deng T."/>
            <person name="Zhang A."/>
            <person name="Moore M.J."/>
            <person name="Landis J.B."/>
            <person name="Lin N."/>
            <person name="Zhang H."/>
            <person name="Zhang X."/>
            <person name="Huang J."/>
            <person name="Zhang X."/>
            <person name="Sun H."/>
            <person name="Wang H."/>
        </authorList>
    </citation>
    <scope>NUCLEOTIDE SEQUENCE [LARGE SCALE GENOMIC DNA]</scope>
    <source>
        <strain evidence="2">TB1705</strain>
        <tissue evidence="2">Leaf</tissue>
    </source>
</reference>
<organism evidence="2 3">
    <name type="scientific">Kingdonia uniflora</name>
    <dbReference type="NCBI Taxonomy" id="39325"/>
    <lineage>
        <taxon>Eukaryota</taxon>
        <taxon>Viridiplantae</taxon>
        <taxon>Streptophyta</taxon>
        <taxon>Embryophyta</taxon>
        <taxon>Tracheophyta</taxon>
        <taxon>Spermatophyta</taxon>
        <taxon>Magnoliopsida</taxon>
        <taxon>Ranunculales</taxon>
        <taxon>Circaeasteraceae</taxon>
        <taxon>Kingdonia</taxon>
    </lineage>
</organism>
<evidence type="ECO:0000313" key="3">
    <source>
        <dbReference type="Proteomes" id="UP000541444"/>
    </source>
</evidence>
<name>A0A7J7L6M4_9MAGN</name>
<feature type="compositionally biased region" description="Basic and acidic residues" evidence="1">
    <location>
        <begin position="259"/>
        <end position="297"/>
    </location>
</feature>
<evidence type="ECO:0000256" key="1">
    <source>
        <dbReference type="SAM" id="MobiDB-lite"/>
    </source>
</evidence>
<accession>A0A7J7L6M4</accession>
<keyword evidence="3" id="KW-1185">Reference proteome</keyword>
<dbReference type="AlphaFoldDB" id="A0A7J7L6M4"/>
<dbReference type="EMBL" id="JACGCM010002611">
    <property type="protein sequence ID" value="KAF6138230.1"/>
    <property type="molecule type" value="Genomic_DNA"/>
</dbReference>
<feature type="region of interest" description="Disordered" evidence="1">
    <location>
        <begin position="259"/>
        <end position="311"/>
    </location>
</feature>
<feature type="region of interest" description="Disordered" evidence="1">
    <location>
        <begin position="1"/>
        <end position="29"/>
    </location>
</feature>
<protein>
    <submittedName>
        <fullName evidence="2">Uncharacterized protein</fullName>
    </submittedName>
</protein>
<feature type="region of interest" description="Disordered" evidence="1">
    <location>
        <begin position="133"/>
        <end position="177"/>
    </location>
</feature>
<proteinExistence type="predicted"/>
<gene>
    <name evidence="2" type="ORF">GIB67_011070</name>
</gene>
<sequence length="560" mass="63941">MKSDKEVNEQVDEENQTQEGKAKKGTSNAKNYTSWCTEDVLRLNLLKIILSFLLPNKGNNVEVGYVDLVDDLDQFNKFLWEISNQSTRNRRCICNRCTYSRCTSIGSSSSATKIRAVVLRVCSQLEEHGKMLHTHENRETQARTKKDEDGKMKKAEPRIKKGKGEWQNKAEEADVPNKKKKVEGLKKEALTDEQFDHVPLIQLKTLIPKIPKKGLANRQVAPGEILEVENALMVEDNVEVGREVNFNAISSEYGGDLLEKKGKEKDNDDKKDGEEKVKSEEEKMEESKNADEKVDGDEKVDDVAEEEDSEQPTVVVYYTEKNDVQLDNDTMVVAEVAKADIVFFNQEEVVGETYQASADQTTAVSVEEQTLELVLMESEVDVTSKKRHALTEEENNENAFKMACRMNQLHAHLDELLLGVLLESFIQRPISKDEKSQVDQVWSLRKGESTPEAKKGNRSTYMMIGEEPTCLNALYALYPNKWLDNEVIDVYIKALIQFFDTQHCACPDKERIGLADIFACQYIGRAFSGWSRYVLSRWCRSEEEINLRINYIYAMGTYIF</sequence>
<feature type="compositionally biased region" description="Acidic residues" evidence="1">
    <location>
        <begin position="298"/>
        <end position="310"/>
    </location>
</feature>
<comment type="caution">
    <text evidence="2">The sequence shown here is derived from an EMBL/GenBank/DDBJ whole genome shotgun (WGS) entry which is preliminary data.</text>
</comment>
<evidence type="ECO:0000313" key="2">
    <source>
        <dbReference type="EMBL" id="KAF6138230.1"/>
    </source>
</evidence>